<dbReference type="Proteomes" id="UP000759131">
    <property type="component" value="Unassembled WGS sequence"/>
</dbReference>
<dbReference type="EMBL" id="OC867794">
    <property type="protein sequence ID" value="CAD7633709.1"/>
    <property type="molecule type" value="Genomic_DNA"/>
</dbReference>
<proteinExistence type="predicted"/>
<feature type="non-terminal residue" evidence="1">
    <location>
        <position position="1"/>
    </location>
</feature>
<dbReference type="EMBL" id="CAJPIZ010013219">
    <property type="protein sequence ID" value="CAG2114139.1"/>
    <property type="molecule type" value="Genomic_DNA"/>
</dbReference>
<accession>A0A7R9L2L6</accession>
<organism evidence="1">
    <name type="scientific">Medioppia subpectinata</name>
    <dbReference type="NCBI Taxonomy" id="1979941"/>
    <lineage>
        <taxon>Eukaryota</taxon>
        <taxon>Metazoa</taxon>
        <taxon>Ecdysozoa</taxon>
        <taxon>Arthropoda</taxon>
        <taxon>Chelicerata</taxon>
        <taxon>Arachnida</taxon>
        <taxon>Acari</taxon>
        <taxon>Acariformes</taxon>
        <taxon>Sarcoptiformes</taxon>
        <taxon>Oribatida</taxon>
        <taxon>Brachypylina</taxon>
        <taxon>Oppioidea</taxon>
        <taxon>Oppiidae</taxon>
        <taxon>Medioppia</taxon>
    </lineage>
</organism>
<reference evidence="1" key="1">
    <citation type="submission" date="2020-11" db="EMBL/GenBank/DDBJ databases">
        <authorList>
            <person name="Tran Van P."/>
        </authorList>
    </citation>
    <scope>NUCLEOTIDE SEQUENCE</scope>
</reference>
<gene>
    <name evidence="1" type="ORF">OSB1V03_LOCUS14105</name>
</gene>
<dbReference type="AlphaFoldDB" id="A0A7R9L2L6"/>
<name>A0A7R9L2L6_9ACAR</name>
<evidence type="ECO:0000313" key="2">
    <source>
        <dbReference type="Proteomes" id="UP000759131"/>
    </source>
</evidence>
<keyword evidence="2" id="KW-1185">Reference proteome</keyword>
<sequence length="177" mass="19350">MHKFTAILTSVGNKSISLASGQSYSSQSYNQYNCDHNRLQRCQQDVVTNIQDLSNSHSGSSGYSGISSGYQSSGSDSNARCSAIRQNLDCLLLYTPGCINRTSYTSGSYGTVGSSYDTTRSNFADFVRRAKVTLERYCEQGGGSWKSASCYLRQDLRDCESRYGFQSNPPSMSSTAC</sequence>
<evidence type="ECO:0000313" key="1">
    <source>
        <dbReference type="EMBL" id="CAD7633709.1"/>
    </source>
</evidence>
<protein>
    <submittedName>
        <fullName evidence="1">Uncharacterized protein</fullName>
    </submittedName>
</protein>